<evidence type="ECO:0000313" key="3">
    <source>
        <dbReference type="EMBL" id="KAJ5299955.1"/>
    </source>
</evidence>
<evidence type="ECO:0000256" key="2">
    <source>
        <dbReference type="SAM" id="MobiDB-lite"/>
    </source>
</evidence>
<reference evidence="3" key="2">
    <citation type="journal article" date="2023" name="IMA Fungus">
        <title>Comparative genomic study of the Penicillium genus elucidates a diverse pangenome and 15 lateral gene transfer events.</title>
        <authorList>
            <person name="Petersen C."/>
            <person name="Sorensen T."/>
            <person name="Nielsen M.R."/>
            <person name="Sondergaard T.E."/>
            <person name="Sorensen J.L."/>
            <person name="Fitzpatrick D.A."/>
            <person name="Frisvad J.C."/>
            <person name="Nielsen K.L."/>
        </authorList>
    </citation>
    <scope>NUCLEOTIDE SEQUENCE</scope>
    <source>
        <strain evidence="3">IBT 21472</strain>
    </source>
</reference>
<accession>A0A9W9PMQ5</accession>
<feature type="compositionally biased region" description="Polar residues" evidence="2">
    <location>
        <begin position="425"/>
        <end position="453"/>
    </location>
</feature>
<protein>
    <submittedName>
        <fullName evidence="3">Uncharacterized protein</fullName>
    </submittedName>
</protein>
<evidence type="ECO:0000313" key="4">
    <source>
        <dbReference type="Proteomes" id="UP001147746"/>
    </source>
</evidence>
<reference evidence="3" key="1">
    <citation type="submission" date="2022-12" db="EMBL/GenBank/DDBJ databases">
        <authorList>
            <person name="Petersen C."/>
        </authorList>
    </citation>
    <scope>NUCLEOTIDE SEQUENCE</scope>
    <source>
        <strain evidence="3">IBT 21472</strain>
    </source>
</reference>
<dbReference type="EMBL" id="JAPZBO010000010">
    <property type="protein sequence ID" value="KAJ5299955.1"/>
    <property type="molecule type" value="Genomic_DNA"/>
</dbReference>
<dbReference type="AlphaFoldDB" id="A0A9W9PMQ5"/>
<gene>
    <name evidence="3" type="ORF">N7476_011512</name>
</gene>
<dbReference type="PANTHER" id="PTHR14778:SF2">
    <property type="entry name" value="KINETOCHORE-ASSOCIATED PROTEIN DSN1 HOMOLOG"/>
    <property type="match status" value="1"/>
</dbReference>
<feature type="compositionally biased region" description="Basic and acidic residues" evidence="2">
    <location>
        <begin position="248"/>
        <end position="271"/>
    </location>
</feature>
<feature type="region of interest" description="Disordered" evidence="2">
    <location>
        <begin position="1"/>
        <end position="64"/>
    </location>
</feature>
<feature type="region of interest" description="Disordered" evidence="2">
    <location>
        <begin position="537"/>
        <end position="578"/>
    </location>
</feature>
<feature type="compositionally biased region" description="Basic and acidic residues" evidence="2">
    <location>
        <begin position="549"/>
        <end position="565"/>
    </location>
</feature>
<feature type="compositionally biased region" description="Polar residues" evidence="2">
    <location>
        <begin position="462"/>
        <end position="487"/>
    </location>
</feature>
<feature type="region of interest" description="Disordered" evidence="2">
    <location>
        <begin position="113"/>
        <end position="271"/>
    </location>
</feature>
<organism evidence="3 4">
    <name type="scientific">Penicillium atrosanguineum</name>
    <dbReference type="NCBI Taxonomy" id="1132637"/>
    <lineage>
        <taxon>Eukaryota</taxon>
        <taxon>Fungi</taxon>
        <taxon>Dikarya</taxon>
        <taxon>Ascomycota</taxon>
        <taxon>Pezizomycotina</taxon>
        <taxon>Eurotiomycetes</taxon>
        <taxon>Eurotiomycetidae</taxon>
        <taxon>Eurotiales</taxon>
        <taxon>Aspergillaceae</taxon>
        <taxon>Penicillium</taxon>
    </lineage>
</organism>
<dbReference type="PANTHER" id="PTHR14778">
    <property type="entry name" value="KINETOCHORE-ASSOCIATED PROTEIN DSN1 HOMOLOG"/>
    <property type="match status" value="1"/>
</dbReference>
<feature type="compositionally biased region" description="Basic and acidic residues" evidence="2">
    <location>
        <begin position="195"/>
        <end position="205"/>
    </location>
</feature>
<feature type="region of interest" description="Disordered" evidence="2">
    <location>
        <begin position="415"/>
        <end position="487"/>
    </location>
</feature>
<proteinExistence type="predicted"/>
<keyword evidence="4" id="KW-1185">Reference proteome</keyword>
<keyword evidence="1" id="KW-0175">Coiled coil</keyword>
<dbReference type="GO" id="GO:0000444">
    <property type="term" value="C:MIS12/MIND type complex"/>
    <property type="evidence" value="ECO:0007669"/>
    <property type="project" value="InterPro"/>
</dbReference>
<evidence type="ECO:0000256" key="1">
    <source>
        <dbReference type="SAM" id="Coils"/>
    </source>
</evidence>
<comment type="caution">
    <text evidence="3">The sequence shown here is derived from an EMBL/GenBank/DDBJ whole genome shotgun (WGS) entry which is preliminary data.</text>
</comment>
<feature type="compositionally biased region" description="Low complexity" evidence="2">
    <location>
        <begin position="25"/>
        <end position="37"/>
    </location>
</feature>
<dbReference type="InterPro" id="IPR013218">
    <property type="entry name" value="Dsn1/Mis13"/>
</dbReference>
<dbReference type="GO" id="GO:0007059">
    <property type="term" value="P:chromosome segregation"/>
    <property type="evidence" value="ECO:0007669"/>
    <property type="project" value="InterPro"/>
</dbReference>
<dbReference type="Pfam" id="PF08202">
    <property type="entry name" value="MIS13"/>
    <property type="match status" value="1"/>
</dbReference>
<name>A0A9W9PMQ5_9EURO</name>
<feature type="coiled-coil region" evidence="1">
    <location>
        <begin position="380"/>
        <end position="407"/>
    </location>
</feature>
<feature type="compositionally biased region" description="Basic residues" evidence="2">
    <location>
        <begin position="137"/>
        <end position="146"/>
    </location>
</feature>
<feature type="compositionally biased region" description="Basic residues" evidence="2">
    <location>
        <begin position="206"/>
        <end position="215"/>
    </location>
</feature>
<feature type="compositionally biased region" description="Polar residues" evidence="2">
    <location>
        <begin position="184"/>
        <end position="193"/>
    </location>
</feature>
<dbReference type="Proteomes" id="UP001147746">
    <property type="component" value="Unassembled WGS sequence"/>
</dbReference>
<sequence length="578" mass="63369">MSIAVLAPTLTKTKRREPLGTIGMAASQAQSRPAPASGGAGGGKGERRTTRNSASKQGLEEFTNEGKRKAGMCYNTDNGSLSIMNRVLTPLSIVTDYVEDADGFQFSIVPTKKSRPSLEAVPEVSHSDVENAPPKSTPRRGRPPKKRTVENAGAGVVPVKGQSTELPTRKTIRGAVNAADAEQEPQQENATRSSRTREPLEDQPKKQRKRGRPSKPKPAEQNGFKSPDPPPAGTKIALPLADTPVIQRNKELRGDKSGKGRRRSSLDLRGRRASDLIDSGASNALPHREVSTADFYKHIADGGLPEPRRMRQLLVWCATRALGDKRSGPHSDDQSARLAARWIQDELLKDFSTNSGLSNWFGREDVNPPTVVVKKPNPRNVQNAEKIKDLEEQIQRLRKEGHALNALSLKPPMRRIGLKIPDPSDQATSEQHPYHNSYQIDPSLLDPSQQSILASLKPPQNPRSQPEEASSSTIRTPMSPSAVSSRLSRITTGLAPTLDNFAAGIHDIEMYRTTADAVSSRILRTCAQRLEERDAFNTQQRLAIEGGDDEQRPSSQRGERPREDIGLILGALSRVERR</sequence>
<dbReference type="GO" id="GO:0051301">
    <property type="term" value="P:cell division"/>
    <property type="evidence" value="ECO:0007669"/>
    <property type="project" value="InterPro"/>
</dbReference>